<dbReference type="RefSeq" id="WP_157769860.1">
    <property type="nucleotide sequence ID" value="NZ_LS483409.1"/>
</dbReference>
<organism evidence="2 3">
    <name type="scientific">Streptococcus gallolyticus</name>
    <dbReference type="NCBI Taxonomy" id="315405"/>
    <lineage>
        <taxon>Bacteria</taxon>
        <taxon>Bacillati</taxon>
        <taxon>Bacillota</taxon>
        <taxon>Bacilli</taxon>
        <taxon>Lactobacillales</taxon>
        <taxon>Streptococcaceae</taxon>
        <taxon>Streptococcus</taxon>
    </lineage>
</organism>
<evidence type="ECO:0000313" key="2">
    <source>
        <dbReference type="EMBL" id="SQG78787.1"/>
    </source>
</evidence>
<proteinExistence type="predicted"/>
<feature type="transmembrane region" description="Helical" evidence="1">
    <location>
        <begin position="82"/>
        <end position="106"/>
    </location>
</feature>
<protein>
    <submittedName>
        <fullName evidence="2">Uncharacterized protein</fullName>
    </submittedName>
</protein>
<dbReference type="AlphaFoldDB" id="A0AA94M0W9"/>
<feature type="transmembrane region" description="Helical" evidence="1">
    <location>
        <begin position="9"/>
        <end position="28"/>
    </location>
</feature>
<reference evidence="2 3" key="1">
    <citation type="submission" date="2018-06" db="EMBL/GenBank/DDBJ databases">
        <authorList>
            <consortium name="Pathogen Informatics"/>
            <person name="Doyle S."/>
        </authorList>
    </citation>
    <scope>NUCLEOTIDE SEQUENCE [LARGE SCALE GENOMIC DNA]</scope>
    <source>
        <strain evidence="2 3">NCTC13773</strain>
    </source>
</reference>
<sequence>MKKGRLKRNLLVIFFGVLTFLISLYLKITPKDLKNFTDIMSASLSFSAIVTAIFFASFSLIPSSGSNKLVSMMEDLGTDIKIMDRLLVATVLSFVSSLLSFIALFFDKEDTSNISSFFVSGWLAVTVMMFVSSLLVLKVLMKLVETYNSYKKRH</sequence>
<evidence type="ECO:0000256" key="1">
    <source>
        <dbReference type="SAM" id="Phobius"/>
    </source>
</evidence>
<accession>A0AA94M0W9</accession>
<keyword evidence="1" id="KW-1133">Transmembrane helix</keyword>
<evidence type="ECO:0000313" key="3">
    <source>
        <dbReference type="Proteomes" id="UP000249013"/>
    </source>
</evidence>
<feature type="transmembrane region" description="Helical" evidence="1">
    <location>
        <begin position="118"/>
        <end position="141"/>
    </location>
</feature>
<keyword evidence="1" id="KW-0472">Membrane</keyword>
<name>A0AA94M0W9_9STRE</name>
<dbReference type="EMBL" id="LS483409">
    <property type="protein sequence ID" value="SQG78787.1"/>
    <property type="molecule type" value="Genomic_DNA"/>
</dbReference>
<gene>
    <name evidence="2" type="ORF">NCTC13773_00569</name>
</gene>
<keyword evidence="1" id="KW-0812">Transmembrane</keyword>
<feature type="transmembrane region" description="Helical" evidence="1">
    <location>
        <begin position="40"/>
        <end position="61"/>
    </location>
</feature>
<dbReference type="Proteomes" id="UP000249013">
    <property type="component" value="Chromosome 1"/>
</dbReference>